<dbReference type="InterPro" id="IPR043519">
    <property type="entry name" value="NT_sf"/>
</dbReference>
<dbReference type="Pfam" id="PF04229">
    <property type="entry name" value="GrpB"/>
    <property type="match status" value="1"/>
</dbReference>
<feature type="non-terminal residue" evidence="1">
    <location>
        <position position="1"/>
    </location>
</feature>
<dbReference type="EMBL" id="SMKR01000021">
    <property type="protein sequence ID" value="TDD28483.1"/>
    <property type="molecule type" value="Genomic_DNA"/>
</dbReference>
<accession>A0A4R4XCV4</accession>
<keyword evidence="2" id="KW-1185">Reference proteome</keyword>
<dbReference type="Gene3D" id="3.30.460.10">
    <property type="entry name" value="Beta Polymerase, domain 2"/>
    <property type="match status" value="1"/>
</dbReference>
<evidence type="ECO:0000313" key="1">
    <source>
        <dbReference type="EMBL" id="TDD28483.1"/>
    </source>
</evidence>
<name>A0A4R4XCV4_9ACTN</name>
<proteinExistence type="predicted"/>
<dbReference type="AlphaFoldDB" id="A0A4R4XCV4"/>
<reference evidence="1 2" key="1">
    <citation type="submission" date="2019-02" db="EMBL/GenBank/DDBJ databases">
        <title>Draft genome sequences of novel Actinobacteria.</title>
        <authorList>
            <person name="Sahin N."/>
            <person name="Ay H."/>
            <person name="Saygin H."/>
        </authorList>
    </citation>
    <scope>NUCLEOTIDE SEQUENCE [LARGE SCALE GENOMIC DNA]</scope>
    <source>
        <strain evidence="1 2">16K104</strain>
    </source>
</reference>
<sequence>VENPDRTKRYFREAPGGRRTHVHVRRTGSFSEQVNLLFRDFLRSHPEHAQKYGELKRGLAAEFPGPKQRGDYVEAKGPFIWRTIQFADEWAQSIGWEPPPSDR</sequence>
<evidence type="ECO:0000313" key="2">
    <source>
        <dbReference type="Proteomes" id="UP000295172"/>
    </source>
</evidence>
<dbReference type="PANTHER" id="PTHR34822">
    <property type="entry name" value="GRPB DOMAIN PROTEIN (AFU_ORTHOLOGUE AFUA_1G01530)"/>
    <property type="match status" value="1"/>
</dbReference>
<dbReference type="SUPFAM" id="SSF81301">
    <property type="entry name" value="Nucleotidyltransferase"/>
    <property type="match status" value="1"/>
</dbReference>
<dbReference type="InterPro" id="IPR007344">
    <property type="entry name" value="GrpB/CoaE"/>
</dbReference>
<dbReference type="PANTHER" id="PTHR34822:SF1">
    <property type="entry name" value="GRPB FAMILY PROTEIN"/>
    <property type="match status" value="1"/>
</dbReference>
<dbReference type="Proteomes" id="UP000295172">
    <property type="component" value="Unassembled WGS sequence"/>
</dbReference>
<protein>
    <submittedName>
        <fullName evidence="1">GrpB family protein</fullName>
    </submittedName>
</protein>
<organism evidence="1 2">
    <name type="scientific">Kribbella turkmenica</name>
    <dbReference type="NCBI Taxonomy" id="2530375"/>
    <lineage>
        <taxon>Bacteria</taxon>
        <taxon>Bacillati</taxon>
        <taxon>Actinomycetota</taxon>
        <taxon>Actinomycetes</taxon>
        <taxon>Propionibacteriales</taxon>
        <taxon>Kribbellaceae</taxon>
        <taxon>Kribbella</taxon>
    </lineage>
</organism>
<gene>
    <name evidence="1" type="ORF">E1218_07310</name>
</gene>
<dbReference type="RefSeq" id="WP_165949157.1">
    <property type="nucleotide sequence ID" value="NZ_SMKR01000021.1"/>
</dbReference>
<comment type="caution">
    <text evidence="1">The sequence shown here is derived from an EMBL/GenBank/DDBJ whole genome shotgun (WGS) entry which is preliminary data.</text>
</comment>